<reference evidence="1 2" key="1">
    <citation type="journal article" date="2019" name="Nat. Med.">
        <title>A library of human gut bacterial isolates paired with longitudinal multiomics data enables mechanistic microbiome research.</title>
        <authorList>
            <person name="Poyet M."/>
            <person name="Groussin M."/>
            <person name="Gibbons S.M."/>
            <person name="Avila-Pacheco J."/>
            <person name="Jiang X."/>
            <person name="Kearney S.M."/>
            <person name="Perrotta A.R."/>
            <person name="Berdy B."/>
            <person name="Zhao S."/>
            <person name="Lieberman T.D."/>
            <person name="Swanson P.K."/>
            <person name="Smith M."/>
            <person name="Roesemann S."/>
            <person name="Alexander J.E."/>
            <person name="Rich S.A."/>
            <person name="Livny J."/>
            <person name="Vlamakis H."/>
            <person name="Clish C."/>
            <person name="Bullock K."/>
            <person name="Deik A."/>
            <person name="Scott J."/>
            <person name="Pierce K.A."/>
            <person name="Xavier R.J."/>
            <person name="Alm E.J."/>
        </authorList>
    </citation>
    <scope>NUCLEOTIDE SEQUENCE [LARGE SCALE GENOMIC DNA]</scope>
    <source>
        <strain evidence="1 2">BIOML-A1</strain>
    </source>
</reference>
<dbReference type="AlphaFoldDB" id="A0A844KQG2"/>
<gene>
    <name evidence="1" type="ORF">GMD30_15295</name>
</gene>
<accession>A0A844KQG2</accession>
<protein>
    <submittedName>
        <fullName evidence="1">Uncharacterized protein</fullName>
    </submittedName>
</protein>
<evidence type="ECO:0000313" key="2">
    <source>
        <dbReference type="Proteomes" id="UP000446657"/>
    </source>
</evidence>
<dbReference type="EMBL" id="WNAL01000045">
    <property type="protein sequence ID" value="MTR83012.1"/>
    <property type="molecule type" value="Genomic_DNA"/>
</dbReference>
<organism evidence="1 2">
    <name type="scientific">Roseburia faecis</name>
    <dbReference type="NCBI Taxonomy" id="301302"/>
    <lineage>
        <taxon>Bacteria</taxon>
        <taxon>Bacillati</taxon>
        <taxon>Bacillota</taxon>
        <taxon>Clostridia</taxon>
        <taxon>Lachnospirales</taxon>
        <taxon>Lachnospiraceae</taxon>
        <taxon>Roseburia</taxon>
    </lineage>
</organism>
<evidence type="ECO:0000313" key="1">
    <source>
        <dbReference type="EMBL" id="MTR83012.1"/>
    </source>
</evidence>
<proteinExistence type="predicted"/>
<comment type="caution">
    <text evidence="1">The sequence shown here is derived from an EMBL/GenBank/DDBJ whole genome shotgun (WGS) entry which is preliminary data.</text>
</comment>
<sequence length="91" mass="10494">MHPKNCSGKILGKRSKENKKLNYMTVSATIKELEKIELTRQADNVYRPDHAVTKTQKNILNAFGLTDKNIECRANWISEELKKSMMKQSIN</sequence>
<dbReference type="RefSeq" id="WP_155177633.1">
    <property type="nucleotide sequence ID" value="NZ_DAWDKB010000032.1"/>
</dbReference>
<dbReference type="Proteomes" id="UP000446657">
    <property type="component" value="Unassembled WGS sequence"/>
</dbReference>
<name>A0A844KQG2_9FIRM</name>